<evidence type="ECO:0000256" key="2">
    <source>
        <dbReference type="ARBA" id="ARBA00022475"/>
    </source>
</evidence>
<evidence type="ECO:0000256" key="7">
    <source>
        <dbReference type="ARBA" id="ARBA00023180"/>
    </source>
</evidence>
<dbReference type="Gene3D" id="2.60.40.10">
    <property type="entry name" value="Immunoglobulins"/>
    <property type="match status" value="2"/>
</dbReference>
<feature type="domain" description="Ig-like" evidence="9">
    <location>
        <begin position="138"/>
        <end position="222"/>
    </location>
</feature>
<dbReference type="InterPro" id="IPR003598">
    <property type="entry name" value="Ig_sub2"/>
</dbReference>
<evidence type="ECO:0000259" key="9">
    <source>
        <dbReference type="PROSITE" id="PS50835"/>
    </source>
</evidence>
<keyword evidence="11" id="KW-1185">Reference proteome</keyword>
<keyword evidence="6" id="KW-1015">Disulfide bond</keyword>
<evidence type="ECO:0000313" key="10">
    <source>
        <dbReference type="EMBL" id="EDW37132.1"/>
    </source>
</evidence>
<dbReference type="Pfam" id="PF13927">
    <property type="entry name" value="Ig_3"/>
    <property type="match status" value="1"/>
</dbReference>
<evidence type="ECO:0000256" key="4">
    <source>
        <dbReference type="ARBA" id="ARBA00022737"/>
    </source>
</evidence>
<dbReference type="PhylomeDB" id="B4GKG6"/>
<dbReference type="PROSITE" id="PS50835">
    <property type="entry name" value="IG_LIKE"/>
    <property type="match status" value="1"/>
</dbReference>
<keyword evidence="8" id="KW-0393">Immunoglobulin domain</keyword>
<dbReference type="STRING" id="7234.B4GKG6"/>
<dbReference type="GO" id="GO:0043005">
    <property type="term" value="C:neuron projection"/>
    <property type="evidence" value="ECO:0007669"/>
    <property type="project" value="TreeGrafter"/>
</dbReference>
<dbReference type="GO" id="GO:0005886">
    <property type="term" value="C:plasma membrane"/>
    <property type="evidence" value="ECO:0007669"/>
    <property type="project" value="UniProtKB-SubCell"/>
</dbReference>
<sequence>MSEPHWPPRPRKRLRQCLRPQASVRVRVRVRARHLATLLIINAAVTMLMTATPALAEIPSKGKHTRLDTQQTAQEDADFPRFAEPIANVTVSIGRDALLACVVENLKGYKVAWVRVDTQTILSIHHNVISQNSRIIPPMIVEGMTSNDMVVREGQNVSLMCKARGYPEPYVMWRREDGEEMLIGGEHVNVVDGELLHITKVSRLHMAAYLCVASNGVPPSISKRVHLRVQCE</sequence>
<proteinExistence type="predicted"/>
<name>B4GKG6_DROPE</name>
<evidence type="ECO:0000256" key="8">
    <source>
        <dbReference type="ARBA" id="ARBA00023319"/>
    </source>
</evidence>
<dbReference type="SMART" id="SM00408">
    <property type="entry name" value="IGc2"/>
    <property type="match status" value="1"/>
</dbReference>
<keyword evidence="2" id="KW-1003">Cell membrane</keyword>
<dbReference type="SMR" id="B4GKG6"/>
<dbReference type="PANTHER" id="PTHR12231:SF253">
    <property type="entry name" value="DPR-INTERACTING PROTEIN ETA, ISOFORM B-RELATED"/>
    <property type="match status" value="1"/>
</dbReference>
<evidence type="ECO:0000256" key="3">
    <source>
        <dbReference type="ARBA" id="ARBA00022729"/>
    </source>
</evidence>
<evidence type="ECO:0000313" key="11">
    <source>
        <dbReference type="Proteomes" id="UP000008744"/>
    </source>
</evidence>
<keyword evidence="3" id="KW-0732">Signal</keyword>
<dbReference type="InterPro" id="IPR013783">
    <property type="entry name" value="Ig-like_fold"/>
</dbReference>
<dbReference type="SUPFAM" id="SSF48726">
    <property type="entry name" value="Immunoglobulin"/>
    <property type="match status" value="2"/>
</dbReference>
<dbReference type="InterPro" id="IPR051170">
    <property type="entry name" value="Neural/epithelial_adhesion"/>
</dbReference>
<dbReference type="PANTHER" id="PTHR12231">
    <property type="entry name" value="CTX-RELATED TYPE I TRANSMEMBRANE PROTEIN"/>
    <property type="match status" value="1"/>
</dbReference>
<accession>B4GKG6</accession>
<keyword evidence="4" id="KW-0677">Repeat</keyword>
<evidence type="ECO:0000256" key="6">
    <source>
        <dbReference type="ARBA" id="ARBA00023157"/>
    </source>
</evidence>
<dbReference type="InterPro" id="IPR003599">
    <property type="entry name" value="Ig_sub"/>
</dbReference>
<evidence type="ECO:0000256" key="5">
    <source>
        <dbReference type="ARBA" id="ARBA00023136"/>
    </source>
</evidence>
<dbReference type="OrthoDB" id="10012075at2759"/>
<dbReference type="Proteomes" id="UP000008744">
    <property type="component" value="Unassembled WGS sequence"/>
</dbReference>
<reference evidence="10 11" key="1">
    <citation type="journal article" date="2007" name="Nature">
        <title>Evolution of genes and genomes on the Drosophila phylogeny.</title>
        <authorList>
            <consortium name="Drosophila 12 Genomes Consortium"/>
            <person name="Clark A.G."/>
            <person name="Eisen M.B."/>
            <person name="Smith D.R."/>
            <person name="Bergman C.M."/>
            <person name="Oliver B."/>
            <person name="Markow T.A."/>
            <person name="Kaufman T.C."/>
            <person name="Kellis M."/>
            <person name="Gelbart W."/>
            <person name="Iyer V.N."/>
            <person name="Pollard D.A."/>
            <person name="Sackton T.B."/>
            <person name="Larracuente A.M."/>
            <person name="Singh N.D."/>
            <person name="Abad J.P."/>
            <person name="Abt D.N."/>
            <person name="Adryan B."/>
            <person name="Aguade M."/>
            <person name="Akashi H."/>
            <person name="Anderson W.W."/>
            <person name="Aquadro C.F."/>
            <person name="Ardell D.H."/>
            <person name="Arguello R."/>
            <person name="Artieri C.G."/>
            <person name="Barbash D.A."/>
            <person name="Barker D."/>
            <person name="Barsanti P."/>
            <person name="Batterham P."/>
            <person name="Batzoglou S."/>
            <person name="Begun D."/>
            <person name="Bhutkar A."/>
            <person name="Blanco E."/>
            <person name="Bosak S.A."/>
            <person name="Bradley R.K."/>
            <person name="Brand A.D."/>
            <person name="Brent M.R."/>
            <person name="Brooks A.N."/>
            <person name="Brown R.H."/>
            <person name="Butlin R.K."/>
            <person name="Caggese C."/>
            <person name="Calvi B.R."/>
            <person name="Bernardo de Carvalho A."/>
            <person name="Caspi A."/>
            <person name="Castrezana S."/>
            <person name="Celniker S.E."/>
            <person name="Chang J.L."/>
            <person name="Chapple C."/>
            <person name="Chatterji S."/>
            <person name="Chinwalla A."/>
            <person name="Civetta A."/>
            <person name="Clifton S.W."/>
            <person name="Comeron J.M."/>
            <person name="Costello J.C."/>
            <person name="Coyne J.A."/>
            <person name="Daub J."/>
            <person name="David R.G."/>
            <person name="Delcher A.L."/>
            <person name="Delehaunty K."/>
            <person name="Do C.B."/>
            <person name="Ebling H."/>
            <person name="Edwards K."/>
            <person name="Eickbush T."/>
            <person name="Evans J.D."/>
            <person name="Filipski A."/>
            <person name="Findeiss S."/>
            <person name="Freyhult E."/>
            <person name="Fulton L."/>
            <person name="Fulton R."/>
            <person name="Garcia A.C."/>
            <person name="Gardiner A."/>
            <person name="Garfield D.A."/>
            <person name="Garvin B.E."/>
            <person name="Gibson G."/>
            <person name="Gilbert D."/>
            <person name="Gnerre S."/>
            <person name="Godfrey J."/>
            <person name="Good R."/>
            <person name="Gotea V."/>
            <person name="Gravely B."/>
            <person name="Greenberg A.J."/>
            <person name="Griffiths-Jones S."/>
            <person name="Gross S."/>
            <person name="Guigo R."/>
            <person name="Gustafson E.A."/>
            <person name="Haerty W."/>
            <person name="Hahn M.W."/>
            <person name="Halligan D.L."/>
            <person name="Halpern A.L."/>
            <person name="Halter G.M."/>
            <person name="Han M.V."/>
            <person name="Heger A."/>
            <person name="Hillier L."/>
            <person name="Hinrichs A.S."/>
            <person name="Holmes I."/>
            <person name="Hoskins R.A."/>
            <person name="Hubisz M.J."/>
            <person name="Hultmark D."/>
            <person name="Huntley M.A."/>
            <person name="Jaffe D.B."/>
            <person name="Jagadeeshan S."/>
            <person name="Jeck W.R."/>
            <person name="Johnson J."/>
            <person name="Jones C.D."/>
            <person name="Jordan W.C."/>
            <person name="Karpen G.H."/>
            <person name="Kataoka E."/>
            <person name="Keightley P.D."/>
            <person name="Kheradpour P."/>
            <person name="Kirkness E.F."/>
            <person name="Koerich L.B."/>
            <person name="Kristiansen K."/>
            <person name="Kudrna D."/>
            <person name="Kulathinal R.J."/>
            <person name="Kumar S."/>
            <person name="Kwok R."/>
            <person name="Lander E."/>
            <person name="Langley C.H."/>
            <person name="Lapoint R."/>
            <person name="Lazzaro B.P."/>
            <person name="Lee S.J."/>
            <person name="Levesque L."/>
            <person name="Li R."/>
            <person name="Lin C.F."/>
            <person name="Lin M.F."/>
            <person name="Lindblad-Toh K."/>
            <person name="Llopart A."/>
            <person name="Long M."/>
            <person name="Low L."/>
            <person name="Lozovsky E."/>
            <person name="Lu J."/>
            <person name="Luo M."/>
            <person name="Machado C.A."/>
            <person name="Makalowski W."/>
            <person name="Marzo M."/>
            <person name="Matsuda M."/>
            <person name="Matzkin L."/>
            <person name="McAllister B."/>
            <person name="McBride C.S."/>
            <person name="McKernan B."/>
            <person name="McKernan K."/>
            <person name="Mendez-Lago M."/>
            <person name="Minx P."/>
            <person name="Mollenhauer M.U."/>
            <person name="Montooth K."/>
            <person name="Mount S.M."/>
            <person name="Mu X."/>
            <person name="Myers E."/>
            <person name="Negre B."/>
            <person name="Newfeld S."/>
            <person name="Nielsen R."/>
            <person name="Noor M.A."/>
            <person name="O'Grady P."/>
            <person name="Pachter L."/>
            <person name="Papaceit M."/>
            <person name="Parisi M.J."/>
            <person name="Parisi M."/>
            <person name="Parts L."/>
            <person name="Pedersen J.S."/>
            <person name="Pesole G."/>
            <person name="Phillippy A.M."/>
            <person name="Ponting C.P."/>
            <person name="Pop M."/>
            <person name="Porcelli D."/>
            <person name="Powell J.R."/>
            <person name="Prohaska S."/>
            <person name="Pruitt K."/>
            <person name="Puig M."/>
            <person name="Quesneville H."/>
            <person name="Ram K.R."/>
            <person name="Rand D."/>
            <person name="Rasmussen M.D."/>
            <person name="Reed L.K."/>
            <person name="Reenan R."/>
            <person name="Reily A."/>
            <person name="Remington K.A."/>
            <person name="Rieger T.T."/>
            <person name="Ritchie M.G."/>
            <person name="Robin C."/>
            <person name="Rogers Y.H."/>
            <person name="Rohde C."/>
            <person name="Rozas J."/>
            <person name="Rubenfield M.J."/>
            <person name="Ruiz A."/>
            <person name="Russo S."/>
            <person name="Salzberg S.L."/>
            <person name="Sanchez-Gracia A."/>
            <person name="Saranga D.J."/>
            <person name="Sato H."/>
            <person name="Schaeffer S.W."/>
            <person name="Schatz M.C."/>
            <person name="Schlenke T."/>
            <person name="Schwartz R."/>
            <person name="Segarra C."/>
            <person name="Singh R.S."/>
            <person name="Sirot L."/>
            <person name="Sirota M."/>
            <person name="Sisneros N.B."/>
            <person name="Smith C.D."/>
            <person name="Smith T.F."/>
            <person name="Spieth J."/>
            <person name="Stage D.E."/>
            <person name="Stark A."/>
            <person name="Stephan W."/>
            <person name="Strausberg R.L."/>
            <person name="Strempel S."/>
            <person name="Sturgill D."/>
            <person name="Sutton G."/>
            <person name="Sutton G.G."/>
            <person name="Tao W."/>
            <person name="Teichmann S."/>
            <person name="Tobari Y.N."/>
            <person name="Tomimura Y."/>
            <person name="Tsolas J.M."/>
            <person name="Valente V.L."/>
            <person name="Venter E."/>
            <person name="Venter J.C."/>
            <person name="Vicario S."/>
            <person name="Vieira F.G."/>
            <person name="Vilella A.J."/>
            <person name="Villasante A."/>
            <person name="Walenz B."/>
            <person name="Wang J."/>
            <person name="Wasserman M."/>
            <person name="Watts T."/>
            <person name="Wilson D."/>
            <person name="Wilson R.K."/>
            <person name="Wing R.A."/>
            <person name="Wolfner M.F."/>
            <person name="Wong A."/>
            <person name="Wong G.K."/>
            <person name="Wu C.I."/>
            <person name="Wu G."/>
            <person name="Yamamoto D."/>
            <person name="Yang H.P."/>
            <person name="Yang S.P."/>
            <person name="Yorke J.A."/>
            <person name="Yoshida K."/>
            <person name="Zdobnov E."/>
            <person name="Zhang P."/>
            <person name="Zhang Y."/>
            <person name="Zimin A.V."/>
            <person name="Baldwin J."/>
            <person name="Abdouelleil A."/>
            <person name="Abdulkadir J."/>
            <person name="Abebe A."/>
            <person name="Abera B."/>
            <person name="Abreu J."/>
            <person name="Acer S.C."/>
            <person name="Aftuck L."/>
            <person name="Alexander A."/>
            <person name="An P."/>
            <person name="Anderson E."/>
            <person name="Anderson S."/>
            <person name="Arachi H."/>
            <person name="Azer M."/>
            <person name="Bachantsang P."/>
            <person name="Barry A."/>
            <person name="Bayul T."/>
            <person name="Berlin A."/>
            <person name="Bessette D."/>
            <person name="Bloom T."/>
            <person name="Blye J."/>
            <person name="Boguslavskiy L."/>
            <person name="Bonnet C."/>
            <person name="Boukhgalter B."/>
            <person name="Bourzgui I."/>
            <person name="Brown A."/>
            <person name="Cahill P."/>
            <person name="Channer S."/>
            <person name="Cheshatsang Y."/>
            <person name="Chuda L."/>
            <person name="Citroen M."/>
            <person name="Collymore A."/>
            <person name="Cooke P."/>
            <person name="Costello M."/>
            <person name="D'Aco K."/>
            <person name="Daza R."/>
            <person name="De Haan G."/>
            <person name="DeGray S."/>
            <person name="DeMaso C."/>
            <person name="Dhargay N."/>
            <person name="Dooley K."/>
            <person name="Dooley E."/>
            <person name="Doricent M."/>
            <person name="Dorje P."/>
            <person name="Dorjee K."/>
            <person name="Dupes A."/>
            <person name="Elong R."/>
            <person name="Falk J."/>
            <person name="Farina A."/>
            <person name="Faro S."/>
            <person name="Ferguson D."/>
            <person name="Fisher S."/>
            <person name="Foley C.D."/>
            <person name="Franke A."/>
            <person name="Friedrich D."/>
            <person name="Gadbois L."/>
            <person name="Gearin G."/>
            <person name="Gearin C.R."/>
            <person name="Giannoukos G."/>
            <person name="Goode T."/>
            <person name="Graham J."/>
            <person name="Grandbois E."/>
            <person name="Grewal S."/>
            <person name="Gyaltsen K."/>
            <person name="Hafez N."/>
            <person name="Hagos B."/>
            <person name="Hall J."/>
            <person name="Henson C."/>
            <person name="Hollinger A."/>
            <person name="Honan T."/>
            <person name="Huard M.D."/>
            <person name="Hughes L."/>
            <person name="Hurhula B."/>
            <person name="Husby M.E."/>
            <person name="Kamat A."/>
            <person name="Kanga B."/>
            <person name="Kashin S."/>
            <person name="Khazanovich D."/>
            <person name="Kisner P."/>
            <person name="Lance K."/>
            <person name="Lara M."/>
            <person name="Lee W."/>
            <person name="Lennon N."/>
            <person name="Letendre F."/>
            <person name="LeVine R."/>
            <person name="Lipovsky A."/>
            <person name="Liu X."/>
            <person name="Liu J."/>
            <person name="Liu S."/>
            <person name="Lokyitsang T."/>
            <person name="Lokyitsang Y."/>
            <person name="Lubonja R."/>
            <person name="Lui A."/>
            <person name="MacDonald P."/>
            <person name="Magnisalis V."/>
            <person name="Maru K."/>
            <person name="Matthews C."/>
            <person name="McCusker W."/>
            <person name="McDonough S."/>
            <person name="Mehta T."/>
            <person name="Meldrim J."/>
            <person name="Meneus L."/>
            <person name="Mihai O."/>
            <person name="Mihalev A."/>
            <person name="Mihova T."/>
            <person name="Mittelman R."/>
            <person name="Mlenga V."/>
            <person name="Montmayeur A."/>
            <person name="Mulrain L."/>
            <person name="Navidi A."/>
            <person name="Naylor J."/>
            <person name="Negash T."/>
            <person name="Nguyen T."/>
            <person name="Nguyen N."/>
            <person name="Nicol R."/>
            <person name="Norbu C."/>
            <person name="Norbu N."/>
            <person name="Novod N."/>
            <person name="O'Neill B."/>
            <person name="Osman S."/>
            <person name="Markiewicz E."/>
            <person name="Oyono O.L."/>
            <person name="Patti C."/>
            <person name="Phunkhang P."/>
            <person name="Pierre F."/>
            <person name="Priest M."/>
            <person name="Raghuraman S."/>
            <person name="Rege F."/>
            <person name="Reyes R."/>
            <person name="Rise C."/>
            <person name="Rogov P."/>
            <person name="Ross K."/>
            <person name="Ryan E."/>
            <person name="Settipalli S."/>
            <person name="Shea T."/>
            <person name="Sherpa N."/>
            <person name="Shi L."/>
            <person name="Shih D."/>
            <person name="Sparrow T."/>
            <person name="Spaulding J."/>
            <person name="Stalker J."/>
            <person name="Stange-Thomann N."/>
            <person name="Stavropoulos S."/>
            <person name="Stone C."/>
            <person name="Strader C."/>
            <person name="Tesfaye S."/>
            <person name="Thomson T."/>
            <person name="Thoulutsang Y."/>
            <person name="Thoulutsang D."/>
            <person name="Topham K."/>
            <person name="Topping I."/>
            <person name="Tsamla T."/>
            <person name="Vassiliev H."/>
            <person name="Vo A."/>
            <person name="Wangchuk T."/>
            <person name="Wangdi T."/>
            <person name="Weiand M."/>
            <person name="Wilkinson J."/>
            <person name="Wilson A."/>
            <person name="Yadav S."/>
            <person name="Young G."/>
            <person name="Yu Q."/>
            <person name="Zembek L."/>
            <person name="Zhong D."/>
            <person name="Zimmer A."/>
            <person name="Zwirko Z."/>
            <person name="Jaffe D.B."/>
            <person name="Alvarez P."/>
            <person name="Brockman W."/>
            <person name="Butler J."/>
            <person name="Chin C."/>
            <person name="Gnerre S."/>
            <person name="Grabherr M."/>
            <person name="Kleber M."/>
            <person name="Mauceli E."/>
            <person name="MacCallum I."/>
        </authorList>
    </citation>
    <scope>NUCLEOTIDE SEQUENCE [LARGE SCALE GENOMIC DNA]</scope>
    <source>
        <strain evidence="11">MSH-3 / Tucson 14011-0111.49</strain>
    </source>
</reference>
<dbReference type="InterPro" id="IPR036179">
    <property type="entry name" value="Ig-like_dom_sf"/>
</dbReference>
<dbReference type="SMART" id="SM00409">
    <property type="entry name" value="IG"/>
    <property type="match status" value="1"/>
</dbReference>
<dbReference type="eggNOG" id="KOG3510">
    <property type="taxonomic scope" value="Eukaryota"/>
</dbReference>
<dbReference type="FunFam" id="2.60.40.10:FF:000328">
    <property type="entry name" value="CLUMA_CG000981, isoform A"/>
    <property type="match status" value="1"/>
</dbReference>
<keyword evidence="5" id="KW-0472">Membrane</keyword>
<gene>
    <name evidence="10" type="primary">Dper\GL25686</name>
    <name evidence="10" type="ORF">Dper_GL25686</name>
</gene>
<dbReference type="HOGENOM" id="CLU_1195939_0_0_1"/>
<dbReference type="EMBL" id="CH479184">
    <property type="protein sequence ID" value="EDW37132.1"/>
    <property type="molecule type" value="Genomic_DNA"/>
</dbReference>
<keyword evidence="7" id="KW-0325">Glycoprotein</keyword>
<evidence type="ECO:0000256" key="1">
    <source>
        <dbReference type="ARBA" id="ARBA00004236"/>
    </source>
</evidence>
<organism evidence="11">
    <name type="scientific">Drosophila persimilis</name>
    <name type="common">Fruit fly</name>
    <dbReference type="NCBI Taxonomy" id="7234"/>
    <lineage>
        <taxon>Eukaryota</taxon>
        <taxon>Metazoa</taxon>
        <taxon>Ecdysozoa</taxon>
        <taxon>Arthropoda</taxon>
        <taxon>Hexapoda</taxon>
        <taxon>Insecta</taxon>
        <taxon>Pterygota</taxon>
        <taxon>Neoptera</taxon>
        <taxon>Endopterygota</taxon>
        <taxon>Diptera</taxon>
        <taxon>Brachycera</taxon>
        <taxon>Muscomorpha</taxon>
        <taxon>Ephydroidea</taxon>
        <taxon>Drosophilidae</taxon>
        <taxon>Drosophila</taxon>
        <taxon>Sophophora</taxon>
    </lineage>
</organism>
<protein>
    <submittedName>
        <fullName evidence="10">GL25686</fullName>
    </submittedName>
</protein>
<dbReference type="AlphaFoldDB" id="B4GKG6"/>
<dbReference type="InterPro" id="IPR007110">
    <property type="entry name" value="Ig-like_dom"/>
</dbReference>
<comment type="subcellular location">
    <subcellularLocation>
        <location evidence="1">Cell membrane</location>
    </subcellularLocation>
</comment>